<dbReference type="Pfam" id="PF07969">
    <property type="entry name" value="Amidohydro_3"/>
    <property type="match status" value="1"/>
</dbReference>
<organism evidence="2 3">
    <name type="scientific">Photobacterium pectinilyticum</name>
    <dbReference type="NCBI Taxonomy" id="2906793"/>
    <lineage>
        <taxon>Bacteria</taxon>
        <taxon>Pseudomonadati</taxon>
        <taxon>Pseudomonadota</taxon>
        <taxon>Gammaproteobacteria</taxon>
        <taxon>Vibrionales</taxon>
        <taxon>Vibrionaceae</taxon>
        <taxon>Photobacterium</taxon>
    </lineage>
</organism>
<comment type="caution">
    <text evidence="2">The sequence shown here is derived from an EMBL/GenBank/DDBJ whole genome shotgun (WGS) entry which is preliminary data.</text>
</comment>
<gene>
    <name evidence="2" type="ORF">NHN17_11120</name>
</gene>
<feature type="domain" description="Amidohydrolase 3" evidence="1">
    <location>
        <begin position="96"/>
        <end position="423"/>
    </location>
</feature>
<dbReference type="PROSITE" id="PS51257">
    <property type="entry name" value="PROKAR_LIPOPROTEIN"/>
    <property type="match status" value="1"/>
</dbReference>
<name>A0ABT1N1J3_9GAMM</name>
<dbReference type="PANTHER" id="PTHR22642:SF2">
    <property type="entry name" value="PROTEIN LONG AFTER FAR-RED 3"/>
    <property type="match status" value="1"/>
</dbReference>
<evidence type="ECO:0000259" key="1">
    <source>
        <dbReference type="Pfam" id="PF07969"/>
    </source>
</evidence>
<protein>
    <submittedName>
        <fullName evidence="2">Amidohydrolase family protein</fullName>
    </submittedName>
</protein>
<evidence type="ECO:0000313" key="3">
    <source>
        <dbReference type="Proteomes" id="UP001524460"/>
    </source>
</evidence>
<dbReference type="InterPro" id="IPR011059">
    <property type="entry name" value="Metal-dep_hydrolase_composite"/>
</dbReference>
<dbReference type="Proteomes" id="UP001524460">
    <property type="component" value="Unassembled WGS sequence"/>
</dbReference>
<dbReference type="EMBL" id="JANEYT010000021">
    <property type="protein sequence ID" value="MCQ1058610.1"/>
    <property type="molecule type" value="Genomic_DNA"/>
</dbReference>
<dbReference type="Gene3D" id="2.30.40.10">
    <property type="entry name" value="Urease, subunit C, domain 1"/>
    <property type="match status" value="2"/>
</dbReference>
<dbReference type="Gene3D" id="3.20.20.140">
    <property type="entry name" value="Metal-dependent hydrolases"/>
    <property type="match status" value="1"/>
</dbReference>
<proteinExistence type="predicted"/>
<accession>A0ABT1N1J3</accession>
<dbReference type="RefSeq" id="WP_255042572.1">
    <property type="nucleotide sequence ID" value="NZ_JANEYT010000021.1"/>
</dbReference>
<dbReference type="PANTHER" id="PTHR22642">
    <property type="entry name" value="IMIDAZOLONEPROPIONASE"/>
    <property type="match status" value="1"/>
</dbReference>
<sequence length="436" mass="47595">MRYLCVLVLLVLSGCDSTDDTPDADTIYINGTILTLSAHTEKVTAISFKNGKVQAIGTRIGVMRHQGDITEVIDLDGNTMIPGFFAGNSEFSKHLEQTADIEQAQLSFASQGITTLVDIGINSTELVALLQHANANELLLDIIAIPNVSEIEALVDNDQFTFGLYNNKLKVAGFSLALDGDASDYTAWMAYPYQENPALPKQNWRSEPQLPFSTFYSVFQLVVENELQLFIHAMGDAAIDAIIQAGYDLKLNAEQNQRHVVVMSRYMRNNQLQHYTKLGLIGCFDTSNIYQQGEDDIEKLGLRRANGQSPIKQALEDSLPASNICFPGPMAADTVFSLWSAVNRVTAEGEIIGSGLRLTPQQALQAMSTHAAFQFFEDGSKGELVPGKQADAVILSANPTAIAPGLIKDIKVIETIKQGKTIFRRSAIVDDSSDAQ</sequence>
<dbReference type="SUPFAM" id="SSF51338">
    <property type="entry name" value="Composite domain of metallo-dependent hydrolases"/>
    <property type="match status" value="1"/>
</dbReference>
<evidence type="ECO:0000313" key="2">
    <source>
        <dbReference type="EMBL" id="MCQ1058610.1"/>
    </source>
</evidence>
<reference evidence="2 3" key="1">
    <citation type="submission" date="2022-07" db="EMBL/GenBank/DDBJ databases">
        <title>Photobacterium pectinilyticum sp. nov., a marine bacterium isolated from surface seawater of Qingdao offshore.</title>
        <authorList>
            <person name="Wang X."/>
        </authorList>
    </citation>
    <scope>NUCLEOTIDE SEQUENCE [LARGE SCALE GENOMIC DNA]</scope>
    <source>
        <strain evidence="2 3">ZSDE20</strain>
    </source>
</reference>
<dbReference type="InterPro" id="IPR032466">
    <property type="entry name" value="Metal_Hydrolase"/>
</dbReference>
<dbReference type="SUPFAM" id="SSF51556">
    <property type="entry name" value="Metallo-dependent hydrolases"/>
    <property type="match status" value="1"/>
</dbReference>
<dbReference type="InterPro" id="IPR013108">
    <property type="entry name" value="Amidohydro_3"/>
</dbReference>
<keyword evidence="3" id="KW-1185">Reference proteome</keyword>